<evidence type="ECO:0008006" key="2">
    <source>
        <dbReference type="Google" id="ProtNLM"/>
    </source>
</evidence>
<comment type="caution">
    <text evidence="1">The sequence shown here is derived from an EMBL/GenBank/DDBJ whole genome shotgun (WGS) entry which is preliminary data.</text>
</comment>
<sequence>MFTKYINDIRLLNYNIKDQTQANGYTQFEGPDKRFIYPSNYNYYRNHASYDADHKKNVGVLGVLTNTSEGYGYTGNITINAEPVRNLNLMAAYTHTASYEVSGMPGSNATSAWQGLPTVNGPNFNGAQWSQYVSPHRIIASLNYRINYLGGWTSSEFGVFYQAYSPYRYSYTYSNDMNGDAINQDLIYIPATKDEIQWKTAEDADRFWDFVEKDSYLSKNKGKYADAYGAYAPMVHRFDLHFAQNFIVRTGKTTNTLQVSLDIMNFANLLNSTWGVNKQMIPAANRGQILKFEGVNKDGVAGNADDKVPYFSFFNAEKVSEIYTRYNDVNSQTWRLQLGLRYIFN</sequence>
<organism evidence="1">
    <name type="scientific">bioreactor metagenome</name>
    <dbReference type="NCBI Taxonomy" id="1076179"/>
    <lineage>
        <taxon>unclassified sequences</taxon>
        <taxon>metagenomes</taxon>
        <taxon>ecological metagenomes</taxon>
    </lineage>
</organism>
<protein>
    <recommendedName>
        <fullName evidence="2">TonB-dependent receptor-like beta-barrel domain-containing protein</fullName>
    </recommendedName>
</protein>
<reference evidence="1" key="1">
    <citation type="submission" date="2019-08" db="EMBL/GenBank/DDBJ databases">
        <authorList>
            <person name="Kucharzyk K."/>
            <person name="Murdoch R.W."/>
            <person name="Higgins S."/>
            <person name="Loffler F."/>
        </authorList>
    </citation>
    <scope>NUCLEOTIDE SEQUENCE</scope>
</reference>
<proteinExistence type="predicted"/>
<gene>
    <name evidence="1" type="ORF">SDC9_68407</name>
</gene>
<dbReference type="EMBL" id="VSSQ01003704">
    <property type="protein sequence ID" value="MPM21957.1"/>
    <property type="molecule type" value="Genomic_DNA"/>
</dbReference>
<accession>A0A644Y1E7</accession>
<evidence type="ECO:0000313" key="1">
    <source>
        <dbReference type="EMBL" id="MPM21957.1"/>
    </source>
</evidence>
<name>A0A644Y1E7_9ZZZZ</name>
<dbReference type="AlphaFoldDB" id="A0A644Y1E7"/>